<keyword evidence="4" id="KW-1185">Reference proteome</keyword>
<organism evidence="3 4">
    <name type="scientific">Microlunatus spumicola</name>
    <dbReference type="NCBI Taxonomy" id="81499"/>
    <lineage>
        <taxon>Bacteria</taxon>
        <taxon>Bacillati</taxon>
        <taxon>Actinomycetota</taxon>
        <taxon>Actinomycetes</taxon>
        <taxon>Propionibacteriales</taxon>
        <taxon>Propionibacteriaceae</taxon>
        <taxon>Microlunatus</taxon>
    </lineage>
</organism>
<proteinExistence type="predicted"/>
<dbReference type="PANTHER" id="PTHR19353">
    <property type="entry name" value="FATTY ACID DESATURASE 2"/>
    <property type="match status" value="1"/>
</dbReference>
<feature type="transmembrane region" description="Helical" evidence="1">
    <location>
        <begin position="41"/>
        <end position="62"/>
    </location>
</feature>
<sequence>MLSPDPAGRATARLAAQPLTRSFTALTAQVRTAGLLARARGFYVLVFGVLLLALGGIATGVVLLGESWLQLLMAGALGLVLTQFAFLGHEASHRQIFTSGKANDRSGRILAVGFAGLSYSWWMHKHTKHHGNPNQVGKDPDIERDTFSFVEADAAKQRGLSRWFTSRQSWLFFPLLFLEGVNLHLKSVQSLLQRGPVKGRRTELTMLALRFGLYAGVLFWFLPLGMAAAFIGVQLAIFGFYMGATFAPNHMGMPIVPADVKLDFLSKQVRTSRNITGGFWMSVLMGGLNYQVEHHLFPSMPRPHLRAARAMVREHCRTLDVPYTETNLIRAYHSVLGHLDRVGLKARDPFDCPAAGNMRFG</sequence>
<dbReference type="Proteomes" id="UP001500767">
    <property type="component" value="Unassembled WGS sequence"/>
</dbReference>
<keyword evidence="1" id="KW-0472">Membrane</keyword>
<accession>A0ABP6XLD1</accession>
<evidence type="ECO:0000313" key="4">
    <source>
        <dbReference type="Proteomes" id="UP001500767"/>
    </source>
</evidence>
<feature type="transmembrane region" description="Helical" evidence="1">
    <location>
        <begin position="204"/>
        <end position="222"/>
    </location>
</feature>
<feature type="domain" description="Fatty acid desaturase" evidence="2">
    <location>
        <begin position="67"/>
        <end position="326"/>
    </location>
</feature>
<dbReference type="RefSeq" id="WP_204910271.1">
    <property type="nucleotide sequence ID" value="NZ_BAAAYR010000003.1"/>
</dbReference>
<dbReference type="Pfam" id="PF00487">
    <property type="entry name" value="FA_desaturase"/>
    <property type="match status" value="1"/>
</dbReference>
<gene>
    <name evidence="3" type="ORF">GCM10022197_26210</name>
</gene>
<protein>
    <submittedName>
        <fullName evidence="3">Acyl-CoA desaturase</fullName>
    </submittedName>
</protein>
<dbReference type="PANTHER" id="PTHR19353:SF19">
    <property type="entry name" value="DELTA(5) FATTY ACID DESATURASE C-RELATED"/>
    <property type="match status" value="1"/>
</dbReference>
<evidence type="ECO:0000259" key="2">
    <source>
        <dbReference type="Pfam" id="PF00487"/>
    </source>
</evidence>
<name>A0ABP6XLD1_9ACTN</name>
<evidence type="ECO:0000256" key="1">
    <source>
        <dbReference type="SAM" id="Phobius"/>
    </source>
</evidence>
<dbReference type="InterPro" id="IPR012171">
    <property type="entry name" value="Fatty_acid_desaturase"/>
</dbReference>
<evidence type="ECO:0000313" key="3">
    <source>
        <dbReference type="EMBL" id="GAA3568662.1"/>
    </source>
</evidence>
<feature type="transmembrane region" description="Helical" evidence="1">
    <location>
        <begin position="68"/>
        <end position="87"/>
    </location>
</feature>
<keyword evidence="1" id="KW-0812">Transmembrane</keyword>
<dbReference type="CDD" id="cd03506">
    <property type="entry name" value="Delta6-FADS-like"/>
    <property type="match status" value="1"/>
</dbReference>
<dbReference type="PIRSF" id="PIRSF015921">
    <property type="entry name" value="FA_sphinglp_des"/>
    <property type="match status" value="1"/>
</dbReference>
<reference evidence="4" key="1">
    <citation type="journal article" date="2019" name="Int. J. Syst. Evol. Microbiol.">
        <title>The Global Catalogue of Microorganisms (GCM) 10K type strain sequencing project: providing services to taxonomists for standard genome sequencing and annotation.</title>
        <authorList>
            <consortium name="The Broad Institute Genomics Platform"/>
            <consortium name="The Broad Institute Genome Sequencing Center for Infectious Disease"/>
            <person name="Wu L."/>
            <person name="Ma J."/>
        </authorList>
    </citation>
    <scope>NUCLEOTIDE SEQUENCE [LARGE SCALE GENOMIC DNA]</scope>
    <source>
        <strain evidence="4">JCM 16540</strain>
    </source>
</reference>
<dbReference type="EMBL" id="BAAAYR010000003">
    <property type="protein sequence ID" value="GAA3568662.1"/>
    <property type="molecule type" value="Genomic_DNA"/>
</dbReference>
<dbReference type="InterPro" id="IPR005804">
    <property type="entry name" value="FA_desaturase_dom"/>
</dbReference>
<comment type="caution">
    <text evidence="3">The sequence shown here is derived from an EMBL/GenBank/DDBJ whole genome shotgun (WGS) entry which is preliminary data.</text>
</comment>
<keyword evidence="1" id="KW-1133">Transmembrane helix</keyword>